<evidence type="ECO:0000256" key="1">
    <source>
        <dbReference type="SAM" id="Phobius"/>
    </source>
</evidence>
<comment type="caution">
    <text evidence="3">The sequence shown here is derived from an EMBL/GenBank/DDBJ whole genome shotgun (WGS) entry which is preliminary data.</text>
</comment>
<accession>A0ABT1QPU2</accession>
<protein>
    <submittedName>
        <fullName evidence="3">Heparan-alpha-glucosaminide N-acetyltransferase domain-containing protein</fullName>
    </submittedName>
</protein>
<feature type="transmembrane region" description="Helical" evidence="1">
    <location>
        <begin position="366"/>
        <end position="385"/>
    </location>
</feature>
<reference evidence="3" key="1">
    <citation type="submission" date="2022-07" db="EMBL/GenBank/DDBJ databases">
        <title>Tahibacter sp., a new gammaproteobacterium isolated from the silt sample collected at pig farm.</title>
        <authorList>
            <person name="Chen H."/>
        </authorList>
    </citation>
    <scope>NUCLEOTIDE SEQUENCE</scope>
    <source>
        <strain evidence="3">P2K</strain>
    </source>
</reference>
<evidence type="ECO:0000313" key="4">
    <source>
        <dbReference type="Proteomes" id="UP001165498"/>
    </source>
</evidence>
<organism evidence="3 4">
    <name type="scientific">Tahibacter harae</name>
    <dbReference type="NCBI Taxonomy" id="2963937"/>
    <lineage>
        <taxon>Bacteria</taxon>
        <taxon>Pseudomonadati</taxon>
        <taxon>Pseudomonadota</taxon>
        <taxon>Gammaproteobacteria</taxon>
        <taxon>Lysobacterales</taxon>
        <taxon>Rhodanobacteraceae</taxon>
        <taxon>Tahibacter</taxon>
    </lineage>
</organism>
<feature type="transmembrane region" description="Helical" evidence="1">
    <location>
        <begin position="313"/>
        <end position="332"/>
    </location>
</feature>
<sequence length="401" mass="43158">MKTAAAPGLRHSAIDAMRGIAMILMALDHVRDFVHADAMAFAPGDLSRTSIATFMTRWITCFCAPAFLFIAGLSAQRRLAHQGCARGVAKFLATRGLWLILLELTVFRFILDFRLLGGNPLLVLVLSALGLSMLALAPLVAVLSARTIGAIGLAIVLLHNLLDPVQAAHWGALAPVWLLLHQPGAFGIAGQVVVVGYPVLAWFGVLAVGFAAGSLYDAGAAKRRHVFLAAGALSLGAFVVLRAVNAYGDPSPWSVQATPAFTALSFLATTKYPPSLLFLLMTLGPVLLGLAWLERHPLSISHPLVVIGRVPLFYYLAHFLLAHLIASCLAVARYHDVRMAFFSGPFPSLGGSREAFPPDFGWPLGVVYLAWFGVVLALYPACVGFDRFKGRYKDSWWAGYL</sequence>
<proteinExistence type="predicted"/>
<feature type="transmembrane region" description="Helical" evidence="1">
    <location>
        <begin position="121"/>
        <end position="143"/>
    </location>
</feature>
<dbReference type="PANTHER" id="PTHR40407">
    <property type="entry name" value="MEMBRANE PROTEIN-LIKE PROTEIN"/>
    <property type="match status" value="1"/>
</dbReference>
<evidence type="ECO:0000313" key="3">
    <source>
        <dbReference type="EMBL" id="MCQ4164309.1"/>
    </source>
</evidence>
<feature type="domain" description="Heparan-alpha-glucosaminide N-acetyltransferase catalytic" evidence="2">
    <location>
        <begin position="10"/>
        <end position="225"/>
    </location>
</feature>
<evidence type="ECO:0000259" key="2">
    <source>
        <dbReference type="Pfam" id="PF07786"/>
    </source>
</evidence>
<dbReference type="RefSeq" id="WP_255913053.1">
    <property type="nucleotide sequence ID" value="NZ_JANFQO010000004.1"/>
</dbReference>
<keyword evidence="1" id="KW-0812">Transmembrane</keyword>
<dbReference type="Proteomes" id="UP001165498">
    <property type="component" value="Unassembled WGS sequence"/>
</dbReference>
<dbReference type="Pfam" id="PF07786">
    <property type="entry name" value="HGSNAT_cat"/>
    <property type="match status" value="1"/>
</dbReference>
<feature type="transmembrane region" description="Helical" evidence="1">
    <location>
        <begin position="275"/>
        <end position="293"/>
    </location>
</feature>
<feature type="transmembrane region" description="Helical" evidence="1">
    <location>
        <begin position="55"/>
        <end position="75"/>
    </location>
</feature>
<keyword evidence="1" id="KW-0472">Membrane</keyword>
<keyword evidence="4" id="KW-1185">Reference proteome</keyword>
<feature type="transmembrane region" description="Helical" evidence="1">
    <location>
        <begin position="188"/>
        <end position="213"/>
    </location>
</feature>
<dbReference type="InterPro" id="IPR012429">
    <property type="entry name" value="HGSNAT_cat"/>
</dbReference>
<dbReference type="EMBL" id="JANFQO010000004">
    <property type="protein sequence ID" value="MCQ4164309.1"/>
    <property type="molecule type" value="Genomic_DNA"/>
</dbReference>
<keyword evidence="1" id="KW-1133">Transmembrane helix</keyword>
<gene>
    <name evidence="3" type="ORF">NM961_06250</name>
</gene>
<feature type="transmembrane region" description="Helical" evidence="1">
    <location>
        <begin position="96"/>
        <end position="115"/>
    </location>
</feature>
<dbReference type="PANTHER" id="PTHR40407:SF1">
    <property type="entry name" value="HEPARAN-ALPHA-GLUCOSAMINIDE N-ACETYLTRANSFERASE CATALYTIC DOMAIN-CONTAINING PROTEIN"/>
    <property type="match status" value="1"/>
</dbReference>
<feature type="transmembrane region" description="Helical" evidence="1">
    <location>
        <begin position="225"/>
        <end position="244"/>
    </location>
</feature>
<feature type="transmembrane region" description="Helical" evidence="1">
    <location>
        <begin position="150"/>
        <end position="168"/>
    </location>
</feature>
<name>A0ABT1QPU2_9GAMM</name>